<dbReference type="PANTHER" id="PTHR43350">
    <property type="entry name" value="NAD-DEPENDENT ALCOHOL DEHYDROGENASE"/>
    <property type="match status" value="1"/>
</dbReference>
<protein>
    <submittedName>
        <fullName evidence="8">Aryl-alcohol dehydrogenase</fullName>
    </submittedName>
</protein>
<dbReference type="EMBL" id="CP011110">
    <property type="protein sequence ID" value="AKA24076.1"/>
    <property type="molecule type" value="Genomic_DNA"/>
</dbReference>
<keyword evidence="3 6" id="KW-0479">Metal-binding</keyword>
<organism evidence="8 9">
    <name type="scientific">Pseudomonas chlororaphis</name>
    <dbReference type="NCBI Taxonomy" id="587753"/>
    <lineage>
        <taxon>Bacteria</taxon>
        <taxon>Pseudomonadati</taxon>
        <taxon>Pseudomonadota</taxon>
        <taxon>Gammaproteobacteria</taxon>
        <taxon>Pseudomonadales</taxon>
        <taxon>Pseudomonadaceae</taxon>
        <taxon>Pseudomonas</taxon>
    </lineage>
</organism>
<evidence type="ECO:0000256" key="5">
    <source>
        <dbReference type="ARBA" id="ARBA00023002"/>
    </source>
</evidence>
<dbReference type="PANTHER" id="PTHR43350:SF17">
    <property type="entry name" value="NAD-DEPENDENT ALCOHOL DEHYDROGENASE"/>
    <property type="match status" value="1"/>
</dbReference>
<comment type="cofactor">
    <cofactor evidence="1 6">
        <name>Zn(2+)</name>
        <dbReference type="ChEBI" id="CHEBI:29105"/>
    </cofactor>
</comment>
<dbReference type="InterPro" id="IPR002328">
    <property type="entry name" value="ADH_Zn_CS"/>
</dbReference>
<evidence type="ECO:0000313" key="8">
    <source>
        <dbReference type="EMBL" id="AKA24076.1"/>
    </source>
</evidence>
<dbReference type="InterPro" id="IPR020843">
    <property type="entry name" value="ER"/>
</dbReference>
<dbReference type="Pfam" id="PF00107">
    <property type="entry name" value="ADH_zinc_N"/>
    <property type="match status" value="1"/>
</dbReference>
<accession>A0A0D5XYB6</accession>
<dbReference type="Proteomes" id="UP000032748">
    <property type="component" value="Chromosome"/>
</dbReference>
<comment type="similarity">
    <text evidence="2 6">Belongs to the zinc-containing alcohol dehydrogenase family.</text>
</comment>
<dbReference type="CDD" id="cd08278">
    <property type="entry name" value="benzyl_alcohol_DH"/>
    <property type="match status" value="1"/>
</dbReference>
<dbReference type="InterPro" id="IPR011032">
    <property type="entry name" value="GroES-like_sf"/>
</dbReference>
<gene>
    <name evidence="8" type="ORF">PCL1606_26250</name>
</gene>
<dbReference type="Gene3D" id="3.90.180.10">
    <property type="entry name" value="Medium-chain alcohol dehydrogenases, catalytic domain"/>
    <property type="match status" value="1"/>
</dbReference>
<evidence type="ECO:0000259" key="7">
    <source>
        <dbReference type="SMART" id="SM00829"/>
    </source>
</evidence>
<name>A0A0D5XYB6_9PSED</name>
<dbReference type="OrthoDB" id="9770544at2"/>
<dbReference type="PATRIC" id="fig|587753.10.peg.2617"/>
<dbReference type="GO" id="GO:0016616">
    <property type="term" value="F:oxidoreductase activity, acting on the CH-OH group of donors, NAD or NADP as acceptor"/>
    <property type="evidence" value="ECO:0007669"/>
    <property type="project" value="UniProtKB-ARBA"/>
</dbReference>
<keyword evidence="5" id="KW-0560">Oxidoreductase</keyword>
<dbReference type="InterPro" id="IPR013149">
    <property type="entry name" value="ADH-like_C"/>
</dbReference>
<dbReference type="KEGG" id="pcz:PCL1606_26250"/>
<evidence type="ECO:0000256" key="6">
    <source>
        <dbReference type="RuleBase" id="RU361277"/>
    </source>
</evidence>
<feature type="domain" description="Enoyl reductase (ER)" evidence="7">
    <location>
        <begin position="17"/>
        <end position="357"/>
    </location>
</feature>
<evidence type="ECO:0000256" key="2">
    <source>
        <dbReference type="ARBA" id="ARBA00008072"/>
    </source>
</evidence>
<dbReference type="FunFam" id="3.40.50.720:FF:000003">
    <property type="entry name" value="S-(hydroxymethyl)glutathione dehydrogenase"/>
    <property type="match status" value="1"/>
</dbReference>
<dbReference type="PROSITE" id="PS00059">
    <property type="entry name" value="ADH_ZINC"/>
    <property type="match status" value="1"/>
</dbReference>
<evidence type="ECO:0000256" key="4">
    <source>
        <dbReference type="ARBA" id="ARBA00022833"/>
    </source>
</evidence>
<proteinExistence type="inferred from homology"/>
<dbReference type="InterPro" id="IPR013154">
    <property type="entry name" value="ADH-like_N"/>
</dbReference>
<dbReference type="AlphaFoldDB" id="A0A0D5XYB6"/>
<dbReference type="InterPro" id="IPR036291">
    <property type="entry name" value="NAD(P)-bd_dom_sf"/>
</dbReference>
<dbReference type="SMART" id="SM00829">
    <property type="entry name" value="PKS_ER"/>
    <property type="match status" value="1"/>
</dbReference>
<keyword evidence="4 6" id="KW-0862">Zinc</keyword>
<dbReference type="SUPFAM" id="SSF51735">
    <property type="entry name" value="NAD(P)-binding Rossmann-fold domains"/>
    <property type="match status" value="1"/>
</dbReference>
<sequence length="375" mass="39273">MSIVANAFTAAVVRQQGGPFQLEDIRIGAPRHDEVLVRIVAAGMCHTDMVARDQVYPVPQPIVLGHEGSGVVEAVGADVTKVAPGDHVVLTFLSCGQCRACLEGAPASCEQFNPLNFSGQRSDGSHALCDHSGTALNDRFFGQSSFAAYAMANERNVVKVRQDVPLELLGPLGCGIQTGAGAVLNALKVGAGASFAAFGGGAVGLSAILAARAAGATTIFAIDVLPSRLELARELGATHVIDSREQDAVAVIREVTGAGVDFALDSTGIPAVIRSAVAALRPRGRCGIVGASRPGTNLELDANDLMQNCKHIFGIVEGDSVPDVFIPQLIELYRQGHFAFDRLIRFYPFAQINQAAHDSETGLTLKPVILIDTQG</sequence>
<dbReference type="Gene3D" id="3.40.50.720">
    <property type="entry name" value="NAD(P)-binding Rossmann-like Domain"/>
    <property type="match status" value="1"/>
</dbReference>
<reference evidence="8 9" key="1">
    <citation type="journal article" date="2015" name="Mol. Plant Microbe Interact.">
        <title>Comparative Genomic Analysis of Pseudomonas chlororaphis PCL1606 Reveals New Insight into Antifungal Compounds Involved in Biocontrol.</title>
        <authorList>
            <person name="Calderon C.E."/>
            <person name="Ramos C."/>
            <person name="de Vicente A."/>
            <person name="Cazorla F.M."/>
        </authorList>
    </citation>
    <scope>NUCLEOTIDE SEQUENCE [LARGE SCALE GENOMIC DNA]</scope>
    <source>
        <strain evidence="8 9">PCL1606</strain>
    </source>
</reference>
<evidence type="ECO:0000256" key="3">
    <source>
        <dbReference type="ARBA" id="ARBA00022723"/>
    </source>
</evidence>
<dbReference type="GO" id="GO:0008270">
    <property type="term" value="F:zinc ion binding"/>
    <property type="evidence" value="ECO:0007669"/>
    <property type="project" value="InterPro"/>
</dbReference>
<evidence type="ECO:0000256" key="1">
    <source>
        <dbReference type="ARBA" id="ARBA00001947"/>
    </source>
</evidence>
<dbReference type="SUPFAM" id="SSF50129">
    <property type="entry name" value="GroES-like"/>
    <property type="match status" value="1"/>
</dbReference>
<dbReference type="Pfam" id="PF08240">
    <property type="entry name" value="ADH_N"/>
    <property type="match status" value="1"/>
</dbReference>
<evidence type="ECO:0000313" key="9">
    <source>
        <dbReference type="Proteomes" id="UP000032748"/>
    </source>
</evidence>